<organism evidence="1 2">
    <name type="scientific">Haloquadratum walsbyi J07HQW1</name>
    <dbReference type="NCBI Taxonomy" id="1238424"/>
    <lineage>
        <taxon>Archaea</taxon>
        <taxon>Methanobacteriati</taxon>
        <taxon>Methanobacteriota</taxon>
        <taxon>Stenosarchaea group</taxon>
        <taxon>Halobacteria</taxon>
        <taxon>Halobacteriales</taxon>
        <taxon>Haloferacaceae</taxon>
        <taxon>Haloquadratum</taxon>
    </lineage>
</organism>
<gene>
    <name evidence="1" type="ORF">J07HQW1_00342</name>
</gene>
<dbReference type="EMBL" id="KE356560">
    <property type="protein sequence ID" value="ERG90323.1"/>
    <property type="molecule type" value="Genomic_DNA"/>
</dbReference>
<dbReference type="HOGENOM" id="CLU_3091587_0_0_2"/>
<sequence>MSLRCVLCLSDISFNDFLRRCSCRLHVGFNLLDPPPQRYNTTLEARDTAPAS</sequence>
<accession>U1N1V3</accession>
<reference evidence="1 2" key="1">
    <citation type="journal article" date="2013" name="PLoS ONE">
        <title>Assembly-driven community genomics of a hypersaline microbial ecosystem.</title>
        <authorList>
            <person name="Podell S."/>
            <person name="Ugalde J.A."/>
            <person name="Narasingarao P."/>
            <person name="Banfield J.F."/>
            <person name="Heidelberg K.B."/>
            <person name="Allen E.E."/>
        </authorList>
    </citation>
    <scope>NUCLEOTIDE SEQUENCE [LARGE SCALE GENOMIC DNA]</scope>
    <source>
        <strain evidence="2">J07HQW1</strain>
    </source>
</reference>
<evidence type="ECO:0000313" key="1">
    <source>
        <dbReference type="EMBL" id="ERG90323.1"/>
    </source>
</evidence>
<dbReference type="AlphaFoldDB" id="U1N1V3"/>
<name>U1N1V3_9EURY</name>
<dbReference type="STRING" id="1238424.J07HQW1_00342"/>
<evidence type="ECO:0000313" key="2">
    <source>
        <dbReference type="Proteomes" id="UP000030649"/>
    </source>
</evidence>
<protein>
    <submittedName>
        <fullName evidence="1">Uncharacterized protein</fullName>
    </submittedName>
</protein>
<dbReference type="Proteomes" id="UP000030649">
    <property type="component" value="Unassembled WGS sequence"/>
</dbReference>
<proteinExistence type="predicted"/>
<feature type="non-terminal residue" evidence="1">
    <location>
        <position position="52"/>
    </location>
</feature>